<name>A0AAV3SXI4_9EURY</name>
<reference evidence="1 2" key="1">
    <citation type="journal article" date="2019" name="Int. J. Syst. Evol. Microbiol.">
        <title>The Global Catalogue of Microorganisms (GCM) 10K type strain sequencing project: providing services to taxonomists for standard genome sequencing and annotation.</title>
        <authorList>
            <consortium name="The Broad Institute Genomics Platform"/>
            <consortium name="The Broad Institute Genome Sequencing Center for Infectious Disease"/>
            <person name="Wu L."/>
            <person name="Ma J."/>
        </authorList>
    </citation>
    <scope>NUCLEOTIDE SEQUENCE [LARGE SCALE GENOMIC DNA]</scope>
    <source>
        <strain evidence="1 2">JCM 16327</strain>
    </source>
</reference>
<gene>
    <name evidence="1" type="ORF">GCM10009019_01470</name>
</gene>
<comment type="caution">
    <text evidence="1">The sequence shown here is derived from an EMBL/GenBank/DDBJ whole genome shotgun (WGS) entry which is preliminary data.</text>
</comment>
<sequence length="167" mass="18733">MNRLSVSTVVRIPPSEAYEFLLDFPGYAAYSKHLTGVDQSGDGGPGTRYRLHFSWWKLTYTVHSEVTAVEPPHRIEWEVTKDLDASGRWRIDPVETESGAGSRVTLEVEYDPASADNAVSLPAFVSLDWVVEKAAERVVEEGERVVERVVADLEGERRNVELRVSTE</sequence>
<dbReference type="InterPro" id="IPR019587">
    <property type="entry name" value="Polyketide_cyclase/dehydratase"/>
</dbReference>
<dbReference type="InterPro" id="IPR023393">
    <property type="entry name" value="START-like_dom_sf"/>
</dbReference>
<evidence type="ECO:0000313" key="1">
    <source>
        <dbReference type="EMBL" id="GAA0643419.1"/>
    </source>
</evidence>
<dbReference type="CDD" id="cd07812">
    <property type="entry name" value="SRPBCC"/>
    <property type="match status" value="1"/>
</dbReference>
<dbReference type="GeneID" id="68572743"/>
<dbReference type="AlphaFoldDB" id="A0AAV3SXI4"/>
<dbReference type="Proteomes" id="UP001500194">
    <property type="component" value="Unassembled WGS sequence"/>
</dbReference>
<evidence type="ECO:0000313" key="2">
    <source>
        <dbReference type="Proteomes" id="UP001500194"/>
    </source>
</evidence>
<dbReference type="EMBL" id="BAAADU010000002">
    <property type="protein sequence ID" value="GAA0643419.1"/>
    <property type="molecule type" value="Genomic_DNA"/>
</dbReference>
<dbReference type="Gene3D" id="3.30.530.20">
    <property type="match status" value="1"/>
</dbReference>
<accession>A0AAV3SXI4</accession>
<dbReference type="SUPFAM" id="SSF55961">
    <property type="entry name" value="Bet v1-like"/>
    <property type="match status" value="1"/>
</dbReference>
<proteinExistence type="predicted"/>
<organism evidence="1 2">
    <name type="scientific">Salarchaeum japonicum</name>
    <dbReference type="NCBI Taxonomy" id="555573"/>
    <lineage>
        <taxon>Archaea</taxon>
        <taxon>Methanobacteriati</taxon>
        <taxon>Methanobacteriota</taxon>
        <taxon>Stenosarchaea group</taxon>
        <taxon>Halobacteria</taxon>
        <taxon>Halobacteriales</taxon>
        <taxon>Halobacteriaceae</taxon>
    </lineage>
</organism>
<protein>
    <submittedName>
        <fullName evidence="1">SRPBCC family protein</fullName>
    </submittedName>
</protein>
<dbReference type="RefSeq" id="WP_227262129.1">
    <property type="nucleotide sequence ID" value="NZ_BAAADU010000002.1"/>
</dbReference>
<dbReference type="Pfam" id="PF10604">
    <property type="entry name" value="Polyketide_cyc2"/>
    <property type="match status" value="1"/>
</dbReference>
<keyword evidence="2" id="KW-1185">Reference proteome</keyword>